<evidence type="ECO:0000256" key="1">
    <source>
        <dbReference type="ARBA" id="ARBA00010617"/>
    </source>
</evidence>
<evidence type="ECO:0000256" key="6">
    <source>
        <dbReference type="ARBA" id="ARBA00023033"/>
    </source>
</evidence>
<gene>
    <name evidence="10" type="ORF">H5410_032859</name>
</gene>
<dbReference type="Proteomes" id="UP000824120">
    <property type="component" value="Chromosome 6"/>
</dbReference>
<reference evidence="10 11" key="1">
    <citation type="submission" date="2020-09" db="EMBL/GenBank/DDBJ databases">
        <title>De no assembly of potato wild relative species, Solanum commersonii.</title>
        <authorList>
            <person name="Cho K."/>
        </authorList>
    </citation>
    <scope>NUCLEOTIDE SEQUENCE [LARGE SCALE GENOMIC DNA]</scope>
    <source>
        <strain evidence="10">LZ3.2</strain>
        <tissue evidence="10">Leaf</tissue>
    </source>
</reference>
<dbReference type="SUPFAM" id="SSF48264">
    <property type="entry name" value="Cytochrome P450"/>
    <property type="match status" value="1"/>
</dbReference>
<keyword evidence="2 7" id="KW-0349">Heme</keyword>
<dbReference type="PRINTS" id="PR00385">
    <property type="entry name" value="P450"/>
</dbReference>
<dbReference type="InterPro" id="IPR002401">
    <property type="entry name" value="Cyt_P450_E_grp-I"/>
</dbReference>
<dbReference type="PANTHER" id="PTHR47953:SF14">
    <property type="entry name" value="CYTOCHROME P450 HYDROXYLASE"/>
    <property type="match status" value="1"/>
</dbReference>
<dbReference type="InterPro" id="IPR017972">
    <property type="entry name" value="Cyt_P450_CS"/>
</dbReference>
<evidence type="ECO:0000256" key="9">
    <source>
        <dbReference type="SAM" id="Phobius"/>
    </source>
</evidence>
<evidence type="ECO:0000256" key="4">
    <source>
        <dbReference type="ARBA" id="ARBA00023002"/>
    </source>
</evidence>
<dbReference type="PANTHER" id="PTHR47953">
    <property type="entry name" value="OS08G0105600 PROTEIN"/>
    <property type="match status" value="1"/>
</dbReference>
<evidence type="ECO:0000313" key="11">
    <source>
        <dbReference type="Proteomes" id="UP000824120"/>
    </source>
</evidence>
<evidence type="ECO:0000256" key="8">
    <source>
        <dbReference type="RuleBase" id="RU000461"/>
    </source>
</evidence>
<evidence type="ECO:0000256" key="5">
    <source>
        <dbReference type="ARBA" id="ARBA00023004"/>
    </source>
</evidence>
<evidence type="ECO:0000256" key="3">
    <source>
        <dbReference type="ARBA" id="ARBA00022723"/>
    </source>
</evidence>
<evidence type="ECO:0000256" key="7">
    <source>
        <dbReference type="PIRSR" id="PIRSR602401-1"/>
    </source>
</evidence>
<dbReference type="AlphaFoldDB" id="A0A9J5YM66"/>
<keyword evidence="9" id="KW-0472">Membrane</keyword>
<dbReference type="FunFam" id="1.10.630.10:FF:000043">
    <property type="entry name" value="Cytochrome P450 99A2"/>
    <property type="match status" value="1"/>
</dbReference>
<comment type="cofactor">
    <cofactor evidence="7">
        <name>heme</name>
        <dbReference type="ChEBI" id="CHEBI:30413"/>
    </cofactor>
</comment>
<protein>
    <recommendedName>
        <fullName evidence="12">Premnaspirodiene oxygenase-like</fullName>
    </recommendedName>
</protein>
<evidence type="ECO:0000313" key="10">
    <source>
        <dbReference type="EMBL" id="KAG5601489.1"/>
    </source>
</evidence>
<feature type="transmembrane region" description="Helical" evidence="9">
    <location>
        <begin position="12"/>
        <end position="29"/>
    </location>
</feature>
<name>A0A9J5YM66_SOLCO</name>
<comment type="caution">
    <text evidence="10">The sequence shown here is derived from an EMBL/GenBank/DDBJ whole genome shotgun (WGS) entry which is preliminary data.</text>
</comment>
<dbReference type="InterPro" id="IPR036396">
    <property type="entry name" value="Cyt_P450_sf"/>
</dbReference>
<accession>A0A9J5YM66</accession>
<keyword evidence="4 8" id="KW-0560">Oxidoreductase</keyword>
<dbReference type="EMBL" id="JACXVP010000006">
    <property type="protein sequence ID" value="KAG5601489.1"/>
    <property type="molecule type" value="Genomic_DNA"/>
</dbReference>
<keyword evidence="6 8" id="KW-0503">Monooxygenase</keyword>
<keyword evidence="5 7" id="KW-0408">Iron</keyword>
<dbReference type="CDD" id="cd11072">
    <property type="entry name" value="CYP71-like"/>
    <property type="match status" value="1"/>
</dbReference>
<keyword evidence="9" id="KW-0812">Transmembrane</keyword>
<evidence type="ECO:0008006" key="12">
    <source>
        <dbReference type="Google" id="ProtNLM"/>
    </source>
</evidence>
<organism evidence="10 11">
    <name type="scientific">Solanum commersonii</name>
    <name type="common">Commerson's wild potato</name>
    <name type="synonym">Commerson's nightshade</name>
    <dbReference type="NCBI Taxonomy" id="4109"/>
    <lineage>
        <taxon>Eukaryota</taxon>
        <taxon>Viridiplantae</taxon>
        <taxon>Streptophyta</taxon>
        <taxon>Embryophyta</taxon>
        <taxon>Tracheophyta</taxon>
        <taxon>Spermatophyta</taxon>
        <taxon>Magnoliopsida</taxon>
        <taxon>eudicotyledons</taxon>
        <taxon>Gunneridae</taxon>
        <taxon>Pentapetalae</taxon>
        <taxon>asterids</taxon>
        <taxon>lamiids</taxon>
        <taxon>Solanales</taxon>
        <taxon>Solanaceae</taxon>
        <taxon>Solanoideae</taxon>
        <taxon>Solaneae</taxon>
        <taxon>Solanum</taxon>
    </lineage>
</organism>
<dbReference type="PROSITE" id="PS00086">
    <property type="entry name" value="CYTOCHROME_P450"/>
    <property type="match status" value="1"/>
</dbReference>
<keyword evidence="11" id="KW-1185">Reference proteome</keyword>
<dbReference type="GO" id="GO:0016705">
    <property type="term" value="F:oxidoreductase activity, acting on paired donors, with incorporation or reduction of molecular oxygen"/>
    <property type="evidence" value="ECO:0007669"/>
    <property type="project" value="InterPro"/>
</dbReference>
<feature type="binding site" description="axial binding residue" evidence="7">
    <location>
        <position position="453"/>
    </location>
    <ligand>
        <name>heme</name>
        <dbReference type="ChEBI" id="CHEBI:30413"/>
    </ligand>
    <ligandPart>
        <name>Fe</name>
        <dbReference type="ChEBI" id="CHEBI:18248"/>
    </ligandPart>
</feature>
<dbReference type="InterPro" id="IPR001128">
    <property type="entry name" value="Cyt_P450"/>
</dbReference>
<dbReference type="GO" id="GO:0005506">
    <property type="term" value="F:iron ion binding"/>
    <property type="evidence" value="ECO:0007669"/>
    <property type="project" value="InterPro"/>
</dbReference>
<keyword evidence="9" id="KW-1133">Transmembrane helix</keyword>
<comment type="similarity">
    <text evidence="1 8">Belongs to the cytochrome P450 family.</text>
</comment>
<dbReference type="Gene3D" id="1.10.630.10">
    <property type="entry name" value="Cytochrome P450"/>
    <property type="match status" value="1"/>
</dbReference>
<dbReference type="OrthoDB" id="2789670at2759"/>
<sequence length="516" mass="58751">MEIIYSSTYNFVALLIFFSFLFTLFDNLLRKSSTKQEKLPPGPWRLPIIGSLHHLRGALLFPHRTLKNLATKYGPIMYLQLGEIPAVIISSPNMVKEILKTHELAFATKPQLTSIDITTYNYKDIAFAPYGDKWRQMRNICVTELLSTKMVKSFSSIRKDEIMRLLSSIRSTNGTRLVNLTELILRYTNSVTCRSAFGKVCTNQDQLINLLRDVLDTLGGFDVADLFPSWKLLHKMSGVKSKLLKMHKKVDEALENIVNEHIKNRALGCKGNGDILIGVGEDLVDVLLRIKENGELQFPITSDHIKAIISDMFAAGTETSAATIIWALSEMMRRPNIMAKAQNEVRQVFKGNTTINEDDLDKLIYLKLVIKETLRLHPPSTLLPRECRKQTYINGYTIPPKTRVLINTWALGRDSESWDDPESFIPERFENSQVDYMGNYFEFIPFGSGRRICPGMQFGLTNVKHPLAQLLYHFDWVLPYGANPEDLDMIEKNGLSVAKHKDLCLIAIEYKDDGKV</sequence>
<dbReference type="GO" id="GO:0004497">
    <property type="term" value="F:monooxygenase activity"/>
    <property type="evidence" value="ECO:0007669"/>
    <property type="project" value="UniProtKB-KW"/>
</dbReference>
<proteinExistence type="inferred from homology"/>
<dbReference type="InterPro" id="IPR052306">
    <property type="entry name" value="CYP450_71D"/>
</dbReference>
<dbReference type="Pfam" id="PF00067">
    <property type="entry name" value="p450"/>
    <property type="match status" value="1"/>
</dbReference>
<evidence type="ECO:0000256" key="2">
    <source>
        <dbReference type="ARBA" id="ARBA00022617"/>
    </source>
</evidence>
<dbReference type="PRINTS" id="PR00463">
    <property type="entry name" value="EP450I"/>
</dbReference>
<keyword evidence="3 7" id="KW-0479">Metal-binding</keyword>
<dbReference type="GO" id="GO:0020037">
    <property type="term" value="F:heme binding"/>
    <property type="evidence" value="ECO:0007669"/>
    <property type="project" value="InterPro"/>
</dbReference>